<dbReference type="RefSeq" id="WP_304599329.1">
    <property type="nucleotide sequence ID" value="NZ_JAUQYP010000001.1"/>
</dbReference>
<evidence type="ECO:0000256" key="1">
    <source>
        <dbReference type="ARBA" id="ARBA00001917"/>
    </source>
</evidence>
<comment type="similarity">
    <text evidence="4">Belongs to the flavoredoxin family.</text>
</comment>
<name>A0ABT9D4Q3_9CELL</name>
<feature type="domain" description="Flavin reductase like" evidence="5">
    <location>
        <begin position="21"/>
        <end position="169"/>
    </location>
</feature>
<dbReference type="PANTHER" id="PTHR33798:SF5">
    <property type="entry name" value="FLAVIN REDUCTASE LIKE DOMAIN-CONTAINING PROTEIN"/>
    <property type="match status" value="1"/>
</dbReference>
<dbReference type="SMART" id="SM00903">
    <property type="entry name" value="Flavin_Reduct"/>
    <property type="match status" value="1"/>
</dbReference>
<keyword evidence="7" id="KW-1185">Reference proteome</keyword>
<comment type="cofactor">
    <cofactor evidence="1">
        <name>FMN</name>
        <dbReference type="ChEBI" id="CHEBI:58210"/>
    </cofactor>
</comment>
<dbReference type="SUPFAM" id="SSF50475">
    <property type="entry name" value="FMN-binding split barrel"/>
    <property type="match status" value="1"/>
</dbReference>
<keyword evidence="6" id="KW-0560">Oxidoreductase</keyword>
<keyword evidence="3" id="KW-0288">FMN</keyword>
<accession>A0ABT9D4Q3</accession>
<keyword evidence="2" id="KW-0285">Flavoprotein</keyword>
<evidence type="ECO:0000313" key="6">
    <source>
        <dbReference type="EMBL" id="MDO8105618.1"/>
    </source>
</evidence>
<sequence length="198" mass="21067">MPTVLPSAGNEPLRNYQLLTSLVVPRAIAWVSSVSADGVANLAPHSFFTVASTNPPVIAFTSVTEKDTVRNVSATGRFTVSLVTDATWRSANATSINLPPEHDEFAETGTPVEPGTTHDVPRPANSPAHLECTLREIHPVGNCFMVLGDVQAFVLDDAVLDASGRPSVTALAPVAKLGADEWSHLGEVFSEPRPRYQA</sequence>
<gene>
    <name evidence="6" type="ORF">Q6348_00210</name>
</gene>
<evidence type="ECO:0000256" key="3">
    <source>
        <dbReference type="ARBA" id="ARBA00022643"/>
    </source>
</evidence>
<comment type="caution">
    <text evidence="6">The sequence shown here is derived from an EMBL/GenBank/DDBJ whole genome shotgun (WGS) entry which is preliminary data.</text>
</comment>
<evidence type="ECO:0000313" key="7">
    <source>
        <dbReference type="Proteomes" id="UP001232536"/>
    </source>
</evidence>
<dbReference type="Pfam" id="PF01613">
    <property type="entry name" value="Flavin_Reduct"/>
    <property type="match status" value="1"/>
</dbReference>
<dbReference type="InterPro" id="IPR002563">
    <property type="entry name" value="Flavin_Rdtase-like_dom"/>
</dbReference>
<evidence type="ECO:0000259" key="5">
    <source>
        <dbReference type="SMART" id="SM00903"/>
    </source>
</evidence>
<organism evidence="6 7">
    <name type="scientific">Actinotalea lenta</name>
    <dbReference type="NCBI Taxonomy" id="3064654"/>
    <lineage>
        <taxon>Bacteria</taxon>
        <taxon>Bacillati</taxon>
        <taxon>Actinomycetota</taxon>
        <taxon>Actinomycetes</taxon>
        <taxon>Micrococcales</taxon>
        <taxon>Cellulomonadaceae</taxon>
        <taxon>Actinotalea</taxon>
    </lineage>
</organism>
<dbReference type="Gene3D" id="2.30.110.10">
    <property type="entry name" value="Electron Transport, Fmn-binding Protein, Chain A"/>
    <property type="match status" value="1"/>
</dbReference>
<reference evidence="6 7" key="1">
    <citation type="submission" date="2023-07" db="EMBL/GenBank/DDBJ databases">
        <title>Description of novel actinomycetes strains, isolated from tidal flat sediment.</title>
        <authorList>
            <person name="Lu C."/>
        </authorList>
    </citation>
    <scope>NUCLEOTIDE SEQUENCE [LARGE SCALE GENOMIC DNA]</scope>
    <source>
        <strain evidence="6 7">SYSU T00b441</strain>
    </source>
</reference>
<dbReference type="Proteomes" id="UP001232536">
    <property type="component" value="Unassembled WGS sequence"/>
</dbReference>
<protein>
    <submittedName>
        <fullName evidence="6">Flavin reductase family protein</fullName>
        <ecNumber evidence="6">1.5.1.-</ecNumber>
    </submittedName>
</protein>
<evidence type="ECO:0000256" key="2">
    <source>
        <dbReference type="ARBA" id="ARBA00022630"/>
    </source>
</evidence>
<evidence type="ECO:0000256" key="4">
    <source>
        <dbReference type="ARBA" id="ARBA00038054"/>
    </source>
</evidence>
<dbReference type="GO" id="GO:0016491">
    <property type="term" value="F:oxidoreductase activity"/>
    <property type="evidence" value="ECO:0007669"/>
    <property type="project" value="UniProtKB-KW"/>
</dbReference>
<dbReference type="EC" id="1.5.1.-" evidence="6"/>
<dbReference type="EMBL" id="JAUQYP010000001">
    <property type="protein sequence ID" value="MDO8105618.1"/>
    <property type="molecule type" value="Genomic_DNA"/>
</dbReference>
<dbReference type="InterPro" id="IPR012349">
    <property type="entry name" value="Split_barrel_FMN-bd"/>
</dbReference>
<dbReference type="PANTHER" id="PTHR33798">
    <property type="entry name" value="FLAVOPROTEIN OXYGENASE"/>
    <property type="match status" value="1"/>
</dbReference>
<proteinExistence type="inferred from homology"/>